<evidence type="ECO:0000313" key="2">
    <source>
        <dbReference type="Proteomes" id="UP001244872"/>
    </source>
</evidence>
<comment type="caution">
    <text evidence="1">The sequence shown here is derived from an EMBL/GenBank/DDBJ whole genome shotgun (WGS) entry which is preliminary data.</text>
</comment>
<organism evidence="1 2">
    <name type="scientific">Pseudomonas allii</name>
    <dbReference type="NCBI Taxonomy" id="2740531"/>
    <lineage>
        <taxon>Bacteria</taxon>
        <taxon>Pseudomonadati</taxon>
        <taxon>Pseudomonadota</taxon>
        <taxon>Gammaproteobacteria</taxon>
        <taxon>Pseudomonadales</taxon>
        <taxon>Pseudomonadaceae</taxon>
        <taxon>Pseudomonas</taxon>
    </lineage>
</organism>
<reference evidence="1" key="1">
    <citation type="submission" date="2023-07" db="EMBL/GenBank/DDBJ databases">
        <title>Bioagumentation of soil contaminated with hydrocarbons using Pseudomonas poae 7b strain.</title>
        <authorList>
            <person name="Kumor A."/>
        </authorList>
    </citation>
    <scope>NUCLEOTIDE SEQUENCE</scope>
    <source>
        <strain evidence="1">7b</strain>
    </source>
</reference>
<name>A0ACC6LEP6_9PSED</name>
<evidence type="ECO:0000313" key="1">
    <source>
        <dbReference type="EMBL" id="MDR9876755.1"/>
    </source>
</evidence>
<gene>
    <name evidence="1" type="ORF">RJC98_16320</name>
</gene>
<dbReference type="EMBL" id="JAVLRO010000005">
    <property type="protein sequence ID" value="MDR9876755.1"/>
    <property type="molecule type" value="Genomic_DNA"/>
</dbReference>
<proteinExistence type="predicted"/>
<protein>
    <submittedName>
        <fullName evidence="1">Uncharacterized protein</fullName>
    </submittedName>
</protein>
<keyword evidence="2" id="KW-1185">Reference proteome</keyword>
<dbReference type="Proteomes" id="UP001244872">
    <property type="component" value="Unassembled WGS sequence"/>
</dbReference>
<accession>A0ACC6LEP6</accession>
<sequence>MTSDVHESNDAPLPVGRSGNRGEPLRFAQVEDHIGFAAETAGKGQQVKIFTRLAITSDEPGFHRIAESVAGIIRACGDNSLAAIDIGSFKVVLLILKPDQTAELWLDTAAVAMQCVVTRNVIEGAAVFQHEIADMLTMEFPCVEFGRQDKVICLMREGWGFGLAFDMNLSGELDVDAFSRELARLYRQLSFRHLYEAVGNPESLDRLMAQGWFPFTEILHREFTDILAHHAGGLAMDEVESSIVAQFDRARLDHMLSRWLAKPHFAVKEALLKEGVEAFLQGRPIAAIKVLVTEIEGILNLAYRAHTGKAGKTKALLAFAIESAEKRTGGPGTLFLTTEFNRYLLNYMFASYDPENLTEGTVSRHLVGHGDAGSESYTLVKALQVILTLDQLAFYT</sequence>